<evidence type="ECO:0000259" key="1">
    <source>
        <dbReference type="Pfam" id="PF00078"/>
    </source>
</evidence>
<dbReference type="PANTHER" id="PTHR24559:SF439">
    <property type="entry name" value="RETROTRANSPOSON, UNCLASSIFIED-LIKE PROTEIN"/>
    <property type="match status" value="1"/>
</dbReference>
<comment type="caution">
    <text evidence="3">The sequence shown here is derived from an EMBL/GenBank/DDBJ whole genome shotgun (WGS) entry which is preliminary data.</text>
</comment>
<dbReference type="Pfam" id="PF00078">
    <property type="entry name" value="RVT_1"/>
    <property type="match status" value="1"/>
</dbReference>
<dbReference type="Gene3D" id="3.10.10.10">
    <property type="entry name" value="HIV Type 1 Reverse Transcriptase, subunit A, domain 1"/>
    <property type="match status" value="1"/>
</dbReference>
<dbReference type="EMBL" id="JAINDJ010000007">
    <property type="protein sequence ID" value="KAG9442459.1"/>
    <property type="molecule type" value="Genomic_DNA"/>
</dbReference>
<evidence type="ECO:0000313" key="4">
    <source>
        <dbReference type="Proteomes" id="UP000825729"/>
    </source>
</evidence>
<dbReference type="CDD" id="cd01647">
    <property type="entry name" value="RT_LTR"/>
    <property type="match status" value="1"/>
</dbReference>
<dbReference type="InterPro" id="IPR053134">
    <property type="entry name" value="RNA-dir_DNA_polymerase"/>
</dbReference>
<dbReference type="SUPFAM" id="SSF56672">
    <property type="entry name" value="DNA/RNA polymerases"/>
    <property type="match status" value="1"/>
</dbReference>
<gene>
    <name evidence="3" type="ORF">H6P81_018313</name>
</gene>
<feature type="domain" description="Reverse transcriptase" evidence="1">
    <location>
        <begin position="211"/>
        <end position="276"/>
    </location>
</feature>
<reference evidence="3 4" key="1">
    <citation type="submission" date="2021-07" db="EMBL/GenBank/DDBJ databases">
        <title>The Aristolochia fimbriata genome: insights into angiosperm evolution, floral development and chemical biosynthesis.</title>
        <authorList>
            <person name="Jiao Y."/>
        </authorList>
    </citation>
    <scope>NUCLEOTIDE SEQUENCE [LARGE SCALE GENOMIC DNA]</scope>
    <source>
        <strain evidence="3">IBCAS-2021</strain>
        <tissue evidence="3">Leaf</tissue>
    </source>
</reference>
<evidence type="ECO:0000259" key="2">
    <source>
        <dbReference type="Pfam" id="PF17919"/>
    </source>
</evidence>
<protein>
    <recommendedName>
        <fullName evidence="5">Reverse transcriptase/retrotransposon-derived protein RNase H-like domain-containing protein</fullName>
    </recommendedName>
</protein>
<accession>A0AAV7E106</accession>
<evidence type="ECO:0000313" key="3">
    <source>
        <dbReference type="EMBL" id="KAG9442459.1"/>
    </source>
</evidence>
<dbReference type="InterPro" id="IPR043128">
    <property type="entry name" value="Rev_trsase/Diguanyl_cyclase"/>
</dbReference>
<organism evidence="3 4">
    <name type="scientific">Aristolochia fimbriata</name>
    <name type="common">White veined hardy Dutchman's pipe vine</name>
    <dbReference type="NCBI Taxonomy" id="158543"/>
    <lineage>
        <taxon>Eukaryota</taxon>
        <taxon>Viridiplantae</taxon>
        <taxon>Streptophyta</taxon>
        <taxon>Embryophyta</taxon>
        <taxon>Tracheophyta</taxon>
        <taxon>Spermatophyta</taxon>
        <taxon>Magnoliopsida</taxon>
        <taxon>Magnoliidae</taxon>
        <taxon>Piperales</taxon>
        <taxon>Aristolochiaceae</taxon>
        <taxon>Aristolochia</taxon>
    </lineage>
</organism>
<dbReference type="InterPro" id="IPR041577">
    <property type="entry name" value="RT_RNaseH_2"/>
</dbReference>
<proteinExistence type="predicted"/>
<dbReference type="Pfam" id="PF17919">
    <property type="entry name" value="RT_RNaseH_2"/>
    <property type="match status" value="1"/>
</dbReference>
<dbReference type="InterPro" id="IPR000477">
    <property type="entry name" value="RT_dom"/>
</dbReference>
<dbReference type="Proteomes" id="UP000825729">
    <property type="component" value="Unassembled WGS sequence"/>
</dbReference>
<dbReference type="Gene3D" id="3.30.70.270">
    <property type="match status" value="2"/>
</dbReference>
<evidence type="ECO:0008006" key="5">
    <source>
        <dbReference type="Google" id="ProtNLM"/>
    </source>
</evidence>
<keyword evidence="4" id="KW-1185">Reference proteome</keyword>
<feature type="domain" description="Reverse transcriptase/retrotransposon-derived protein RNase H-like" evidence="2">
    <location>
        <begin position="321"/>
        <end position="382"/>
    </location>
</feature>
<dbReference type="InterPro" id="IPR043502">
    <property type="entry name" value="DNA/RNA_pol_sf"/>
</dbReference>
<sequence length="382" mass="43783">MARAGGNFTKDQLHEKPPVALPVLTAEQEKLRKEAKKKAAMNPVIIYTLKAAIARARAYDSVTVNHISVADNNQEDDEFILKEAPTTFEEGNHSTVDELKKKCQASTHKSQCTSWRFIHQSGQSNSCNDGSGQNSFPKLRKKSTIDRCKFHKRGEVSILDRKYCTVKKKNGQIRVCIDFHDLNKACLKDDFPLPITELIVDTTTGHKALSFMDGVIPFGLKNAVATYLWAMQNIFDDFLHKRVECYVDDLVVKSKERSGHLLDLRAMFERLRQFQMPEPINISELKSFQSHLAYIRRFISNFARRCQPFSRLMKKDTPFEWDESCWNAFNNLKAYLTKPPVLVAPIVDRPLLLYIIVQEKSVGALLAQCDEDNKERSLYYLS</sequence>
<dbReference type="PANTHER" id="PTHR24559">
    <property type="entry name" value="TRANSPOSON TY3-I GAG-POL POLYPROTEIN"/>
    <property type="match status" value="1"/>
</dbReference>
<dbReference type="AlphaFoldDB" id="A0AAV7E106"/>
<name>A0AAV7E106_ARIFI</name>